<dbReference type="EMBL" id="LKEA01000032">
    <property type="protein sequence ID" value="ROV96524.1"/>
    <property type="molecule type" value="Genomic_DNA"/>
</dbReference>
<organism evidence="2 3">
    <name type="scientific">Cytospora schulzeri</name>
    <dbReference type="NCBI Taxonomy" id="448051"/>
    <lineage>
        <taxon>Eukaryota</taxon>
        <taxon>Fungi</taxon>
        <taxon>Dikarya</taxon>
        <taxon>Ascomycota</taxon>
        <taxon>Pezizomycotina</taxon>
        <taxon>Sordariomycetes</taxon>
        <taxon>Sordariomycetidae</taxon>
        <taxon>Diaporthales</taxon>
        <taxon>Cytosporaceae</taxon>
        <taxon>Cytospora</taxon>
    </lineage>
</organism>
<keyword evidence="3" id="KW-1185">Reference proteome</keyword>
<name>A0A423VZU9_9PEZI</name>
<accession>A0A423VZU9</accession>
<dbReference type="OrthoDB" id="5235291at2759"/>
<reference evidence="2 3" key="1">
    <citation type="submission" date="2015-09" db="EMBL/GenBank/DDBJ databases">
        <title>Host preference determinants of Valsa canker pathogens revealed by comparative genomics.</title>
        <authorList>
            <person name="Yin Z."/>
            <person name="Huang L."/>
        </authorList>
    </citation>
    <scope>NUCLEOTIDE SEQUENCE [LARGE SCALE GENOMIC DNA]</scope>
    <source>
        <strain evidence="2 3">03-1</strain>
    </source>
</reference>
<dbReference type="Proteomes" id="UP000283895">
    <property type="component" value="Unassembled WGS sequence"/>
</dbReference>
<sequence length="134" mass="15117">MSGTLASMSQRGDQVQVKPDDRYELAVLTGIADNEGWSDERFTEALKELAEKRKNNTTASSAQLPTPKVPTQTCASKNEIVNVEKRQETVRITRQADKEGWGDEKTLAALRLRNSIHHELREKRKSDPNEPTEL</sequence>
<feature type="region of interest" description="Disordered" evidence="1">
    <location>
        <begin position="53"/>
        <end position="72"/>
    </location>
</feature>
<evidence type="ECO:0000256" key="1">
    <source>
        <dbReference type="SAM" id="MobiDB-lite"/>
    </source>
</evidence>
<dbReference type="AlphaFoldDB" id="A0A423VZU9"/>
<proteinExistence type="predicted"/>
<gene>
    <name evidence="2" type="ORF">VMCG_07821</name>
</gene>
<comment type="caution">
    <text evidence="2">The sequence shown here is derived from an EMBL/GenBank/DDBJ whole genome shotgun (WGS) entry which is preliminary data.</text>
</comment>
<evidence type="ECO:0000313" key="2">
    <source>
        <dbReference type="EMBL" id="ROV96524.1"/>
    </source>
</evidence>
<feature type="compositionally biased region" description="Polar residues" evidence="1">
    <location>
        <begin position="56"/>
        <end position="72"/>
    </location>
</feature>
<evidence type="ECO:0000313" key="3">
    <source>
        <dbReference type="Proteomes" id="UP000283895"/>
    </source>
</evidence>
<protein>
    <submittedName>
        <fullName evidence="2">Uncharacterized protein</fullName>
    </submittedName>
</protein>